<organism evidence="1 2">
    <name type="scientific">Plasmodium gonderi</name>
    <dbReference type="NCBI Taxonomy" id="77519"/>
    <lineage>
        <taxon>Eukaryota</taxon>
        <taxon>Sar</taxon>
        <taxon>Alveolata</taxon>
        <taxon>Apicomplexa</taxon>
        <taxon>Aconoidasida</taxon>
        <taxon>Haemosporida</taxon>
        <taxon>Plasmodiidae</taxon>
        <taxon>Plasmodium</taxon>
        <taxon>Plasmodium (Plasmodium)</taxon>
    </lineage>
</organism>
<evidence type="ECO:0000313" key="2">
    <source>
        <dbReference type="Proteomes" id="UP000195521"/>
    </source>
</evidence>
<gene>
    <name evidence="1" type="ORF">PGO_003555</name>
</gene>
<dbReference type="EMBL" id="BDQF01000412">
    <property type="protein sequence ID" value="GAW84544.1"/>
    <property type="molecule type" value="Genomic_DNA"/>
</dbReference>
<dbReference type="AlphaFoldDB" id="A0A1Y1JXL9"/>
<dbReference type="Proteomes" id="UP000195521">
    <property type="component" value="Unassembled WGS sequence"/>
</dbReference>
<sequence>MNADIPIDKKIYNDIFANYESLYNVAKNKYFGNNMPSSDITTFCYGFMDKMKSKAKINGNSFFSSCLGLGRYLYYIQSLNELVDRISNCIYFCYKLKNEVNKYYDNPEDVMASYKSYNELPHYYPTDRDAETFIKVCPGFDDYSGDFTQKILNHLENIQYIIKIFDSNHGDGDPCMVKYEEYMDSLNKYRSNESFISMLEYIENLYKNVCPMENTQLDSSEIVAPQSQEADIITTESRIIKAKTNALLMTETNTRLYIRTFFIISKTYENSLDEGYRIAYKSADYYY</sequence>
<name>A0A1Y1JXL9_PLAGO</name>
<dbReference type="RefSeq" id="XP_028547133.1">
    <property type="nucleotide sequence ID" value="XM_028691332.1"/>
</dbReference>
<evidence type="ECO:0000313" key="1">
    <source>
        <dbReference type="EMBL" id="GAW84544.1"/>
    </source>
</evidence>
<accession>A0A1Y1JXL9</accession>
<dbReference type="GeneID" id="39745352"/>
<keyword evidence="2" id="KW-1185">Reference proteome</keyword>
<proteinExistence type="predicted"/>
<comment type="caution">
    <text evidence="1">The sequence shown here is derived from an EMBL/GenBank/DDBJ whole genome shotgun (WGS) entry which is preliminary data.</text>
</comment>
<reference evidence="2" key="1">
    <citation type="submission" date="2017-04" db="EMBL/GenBank/DDBJ databases">
        <title>Plasmodium gonderi genome.</title>
        <authorList>
            <person name="Arisue N."/>
            <person name="Honma H."/>
            <person name="Kawai S."/>
            <person name="Tougan T."/>
            <person name="Tanabe K."/>
            <person name="Horii T."/>
        </authorList>
    </citation>
    <scope>NUCLEOTIDE SEQUENCE [LARGE SCALE GENOMIC DNA]</scope>
    <source>
        <strain evidence="2">ATCC 30045</strain>
    </source>
</reference>
<protein>
    <submittedName>
        <fullName evidence="1">Variable surface protein</fullName>
    </submittedName>
</protein>